<dbReference type="AlphaFoldDB" id="A0A4Y9Z9T9"/>
<keyword evidence="3" id="KW-1185">Reference proteome</keyword>
<evidence type="ECO:0000313" key="2">
    <source>
        <dbReference type="EMBL" id="TFY70777.1"/>
    </source>
</evidence>
<gene>
    <name evidence="2" type="ORF">EVG20_g2234</name>
</gene>
<accession>A0A4Y9Z9T9</accession>
<feature type="transmembrane region" description="Helical" evidence="1">
    <location>
        <begin position="58"/>
        <end position="80"/>
    </location>
</feature>
<keyword evidence="1" id="KW-0472">Membrane</keyword>
<feature type="transmembrane region" description="Helical" evidence="1">
    <location>
        <begin position="92"/>
        <end position="116"/>
    </location>
</feature>
<comment type="caution">
    <text evidence="2">The sequence shown here is derived from an EMBL/GenBank/DDBJ whole genome shotgun (WGS) entry which is preliminary data.</text>
</comment>
<proteinExistence type="predicted"/>
<dbReference type="OrthoDB" id="10340355at2759"/>
<dbReference type="EMBL" id="SEOQ01000083">
    <property type="protein sequence ID" value="TFY70777.1"/>
    <property type="molecule type" value="Genomic_DNA"/>
</dbReference>
<name>A0A4Y9Z9T9_9AGAM</name>
<reference evidence="2 3" key="1">
    <citation type="submission" date="2019-02" db="EMBL/GenBank/DDBJ databases">
        <title>Genome sequencing of the rare red list fungi Dentipellis fragilis.</title>
        <authorList>
            <person name="Buettner E."/>
            <person name="Kellner H."/>
        </authorList>
    </citation>
    <scope>NUCLEOTIDE SEQUENCE [LARGE SCALE GENOMIC DNA]</scope>
    <source>
        <strain evidence="2 3">DSM 105465</strain>
    </source>
</reference>
<keyword evidence="1" id="KW-1133">Transmembrane helix</keyword>
<feature type="transmembrane region" description="Helical" evidence="1">
    <location>
        <begin position="28"/>
        <end position="46"/>
    </location>
</feature>
<evidence type="ECO:0000313" key="3">
    <source>
        <dbReference type="Proteomes" id="UP000298327"/>
    </source>
</evidence>
<evidence type="ECO:0000256" key="1">
    <source>
        <dbReference type="SAM" id="Phobius"/>
    </source>
</evidence>
<keyword evidence="1" id="KW-0812">Transmembrane</keyword>
<sequence>MFASTVLSLMVFILCVSSGIQFSYRLLLALPLFTIVINYALLAATWRLSLYVYESPGTLVLLAVLSAAWSGAAAVVGLKLHLADWPSRTPAYFVPTVIADALAGLESTILWVSFAYCCRKRLILARDEGWA</sequence>
<protein>
    <submittedName>
        <fullName evidence="2">Uncharacterized protein</fullName>
    </submittedName>
</protein>
<organism evidence="2 3">
    <name type="scientific">Dentipellis fragilis</name>
    <dbReference type="NCBI Taxonomy" id="205917"/>
    <lineage>
        <taxon>Eukaryota</taxon>
        <taxon>Fungi</taxon>
        <taxon>Dikarya</taxon>
        <taxon>Basidiomycota</taxon>
        <taxon>Agaricomycotina</taxon>
        <taxon>Agaricomycetes</taxon>
        <taxon>Russulales</taxon>
        <taxon>Hericiaceae</taxon>
        <taxon>Dentipellis</taxon>
    </lineage>
</organism>
<dbReference type="Proteomes" id="UP000298327">
    <property type="component" value="Unassembled WGS sequence"/>
</dbReference>